<dbReference type="PANTHER" id="PTHR45947:SF3">
    <property type="entry name" value="SULFOQUINOVOSYL TRANSFERASE SQD2"/>
    <property type="match status" value="1"/>
</dbReference>
<dbReference type="InterPro" id="IPR001296">
    <property type="entry name" value="Glyco_trans_1"/>
</dbReference>
<organism evidence="3 4">
    <name type="scientific">Pelotomaculum isophthalicicum JI</name>
    <dbReference type="NCBI Taxonomy" id="947010"/>
    <lineage>
        <taxon>Bacteria</taxon>
        <taxon>Bacillati</taxon>
        <taxon>Bacillota</taxon>
        <taxon>Clostridia</taxon>
        <taxon>Eubacteriales</taxon>
        <taxon>Desulfotomaculaceae</taxon>
        <taxon>Pelotomaculum</taxon>
    </lineage>
</organism>
<keyword evidence="4" id="KW-1185">Reference proteome</keyword>
<dbReference type="Pfam" id="PF13439">
    <property type="entry name" value="Glyco_transf_4"/>
    <property type="match status" value="1"/>
</dbReference>
<dbReference type="RefSeq" id="WP_277444026.1">
    <property type="nucleotide sequence ID" value="NZ_JAKOAV010000017.1"/>
</dbReference>
<dbReference type="AlphaFoldDB" id="A0A9X4H4D6"/>
<protein>
    <submittedName>
        <fullName evidence="3">Glycosyltransferase family 4 protein</fullName>
    </submittedName>
</protein>
<accession>A0A9X4H4D6</accession>
<evidence type="ECO:0000313" key="4">
    <source>
        <dbReference type="Proteomes" id="UP001154312"/>
    </source>
</evidence>
<dbReference type="Proteomes" id="UP001154312">
    <property type="component" value="Unassembled WGS sequence"/>
</dbReference>
<dbReference type="SUPFAM" id="SSF53756">
    <property type="entry name" value="UDP-Glycosyltransferase/glycogen phosphorylase"/>
    <property type="match status" value="1"/>
</dbReference>
<evidence type="ECO:0000259" key="1">
    <source>
        <dbReference type="Pfam" id="PF00534"/>
    </source>
</evidence>
<gene>
    <name evidence="3" type="ORF">L7E55_09940</name>
</gene>
<dbReference type="EMBL" id="JAKOAV010000017">
    <property type="protein sequence ID" value="MDF9408673.1"/>
    <property type="molecule type" value="Genomic_DNA"/>
</dbReference>
<feature type="domain" description="Glycosyltransferase subfamily 4-like N-terminal" evidence="2">
    <location>
        <begin position="15"/>
        <end position="177"/>
    </location>
</feature>
<dbReference type="Pfam" id="PF00534">
    <property type="entry name" value="Glycos_transf_1"/>
    <property type="match status" value="1"/>
</dbReference>
<dbReference type="PANTHER" id="PTHR45947">
    <property type="entry name" value="SULFOQUINOVOSYL TRANSFERASE SQD2"/>
    <property type="match status" value="1"/>
</dbReference>
<dbReference type="InterPro" id="IPR050194">
    <property type="entry name" value="Glycosyltransferase_grp1"/>
</dbReference>
<sequence>MKIGIFTDSYLPYTSGVVRSIQTFSEELTSNGHEVFIFAPSYRDCRKENRVFRFSSIPSPTNRDFTLAMPFSIRLRPTIKKLNLDLIHVHSPFLLGRLGARYARRLGIPLVFTFHTLYDQYVHYVPFAQSLTKDLAQRISRGFCNHCDLVIVPTAAVEKYLHEIGVKASIRVVPTGIKVMNYQSGDRDWLRCRFGLPEGEKVLLFVGRLGQEKNINFLMECFARINREMKNTRLVLVGGGPEEEELKNKAKELGIAGQVTFTGVLPPSDVVNCYAGADIFVFSSVTETQGIVIGEAKAAGLPVVAVAAFGVSEMVDDGIDGFLTELEPLQFIEKITLLLKNDDLYEKMSRNARNNAENLSTANCTAKLINCYSHVIERRACEV</sequence>
<dbReference type="CDD" id="cd03817">
    <property type="entry name" value="GT4_UGDG-like"/>
    <property type="match status" value="1"/>
</dbReference>
<feature type="domain" description="Glycosyl transferase family 1" evidence="1">
    <location>
        <begin position="193"/>
        <end position="354"/>
    </location>
</feature>
<dbReference type="Gene3D" id="3.40.50.2000">
    <property type="entry name" value="Glycogen Phosphorylase B"/>
    <property type="match status" value="2"/>
</dbReference>
<dbReference type="GO" id="GO:0016757">
    <property type="term" value="F:glycosyltransferase activity"/>
    <property type="evidence" value="ECO:0007669"/>
    <property type="project" value="InterPro"/>
</dbReference>
<evidence type="ECO:0000313" key="3">
    <source>
        <dbReference type="EMBL" id="MDF9408673.1"/>
    </source>
</evidence>
<proteinExistence type="predicted"/>
<dbReference type="InterPro" id="IPR028098">
    <property type="entry name" value="Glyco_trans_4-like_N"/>
</dbReference>
<comment type="caution">
    <text evidence="3">The sequence shown here is derived from an EMBL/GenBank/DDBJ whole genome shotgun (WGS) entry which is preliminary data.</text>
</comment>
<evidence type="ECO:0000259" key="2">
    <source>
        <dbReference type="Pfam" id="PF13439"/>
    </source>
</evidence>
<reference evidence="3" key="1">
    <citation type="submission" date="2022-02" db="EMBL/GenBank/DDBJ databases">
        <authorList>
            <person name="Leng L."/>
        </authorList>
    </citation>
    <scope>NUCLEOTIDE SEQUENCE</scope>
    <source>
        <strain evidence="3">JI</strain>
    </source>
</reference>
<name>A0A9X4H4D6_9FIRM</name>